<dbReference type="EMBL" id="CSTE01000006">
    <property type="protein sequence ID" value="CQR53807.1"/>
    <property type="molecule type" value="Genomic_DNA"/>
</dbReference>
<evidence type="ECO:0000313" key="2">
    <source>
        <dbReference type="Proteomes" id="UP000198902"/>
    </source>
</evidence>
<gene>
    <name evidence="1" type="ORF">BN996_03806</name>
</gene>
<sequence length="42" mass="4711">MPTIDVSEHLYRQIESAADGDDLDAAMWKMVGRYQRGNTPGD</sequence>
<dbReference type="AlphaFoldDB" id="A0A0D6JWP7"/>
<keyword evidence="2" id="KW-1185">Reference proteome</keyword>
<proteinExistence type="predicted"/>
<dbReference type="RefSeq" id="WP_255516694.1">
    <property type="nucleotide sequence ID" value="NZ_CABLRR010000006.1"/>
</dbReference>
<protein>
    <submittedName>
        <fullName evidence="1">Uncharacterized protein</fullName>
    </submittedName>
</protein>
<dbReference type="Proteomes" id="UP000198902">
    <property type="component" value="Unassembled WGS sequence"/>
</dbReference>
<name>A0A0D6JWP7_9EURY</name>
<evidence type="ECO:0000313" key="1">
    <source>
        <dbReference type="EMBL" id="CQR53807.1"/>
    </source>
</evidence>
<reference evidence="2" key="1">
    <citation type="submission" date="2015-03" db="EMBL/GenBank/DDBJ databases">
        <authorList>
            <person name="Urmite Genomes"/>
        </authorList>
    </citation>
    <scope>NUCLEOTIDE SEQUENCE [LARGE SCALE GENOMIC DNA]</scope>
    <source>
        <strain evidence="2">Arc-Hr</strain>
    </source>
</reference>
<accession>A0A0D6JWP7</accession>
<organism evidence="1 2">
    <name type="scientific">Haloferax massiliensis</name>
    <dbReference type="NCBI Taxonomy" id="1476858"/>
    <lineage>
        <taxon>Archaea</taxon>
        <taxon>Methanobacteriati</taxon>
        <taxon>Methanobacteriota</taxon>
        <taxon>Stenosarchaea group</taxon>
        <taxon>Halobacteria</taxon>
        <taxon>Halobacteriales</taxon>
        <taxon>Haloferacaceae</taxon>
        <taxon>Haloferax</taxon>
    </lineage>
</organism>